<evidence type="ECO:0000256" key="4">
    <source>
        <dbReference type="ARBA" id="ARBA00022723"/>
    </source>
</evidence>
<sequence length="559" mass="61202">MRRRATMPRNDALSSIRTRPAPARKPAVAKTDQRRPAVKDQVRNAAGGYVFSVGDEARLHRFLTLGTEAGTFYTGKRELTKENAAVVLRAAEQAPLTLVRAIVDVSTKGRAAKQDYAIFALAVASASPDVEGRRAALKALPEVCRTATTLFKFLGYAEQFRGWGRTMRRAVGAWYDGKDAEQLAIQLVKYRQREGWTHNDALRLAHTSGTNDAHRVLYNYLAGRTTKDRNGKRIRAALPEVVLAFEALQRVENVRQVVELTKVDGITWEMIPDRWINHAEVWETLINRGLPIGAMIRQLPRITRLGLATGATGRTLAAQLQDAERLRKGRIHPLQLLVAQKTYASGRSERGDSTWTPAGMITDALDAGFYASFGAVTPANKTTIVGIDCSGSMGSSWSYGGGTKVSGIPQLTCIEACAVIAMVTGATEPDTGYIGFDTRAWSLDVSPRRRLDDNVKYLRSQIKGGTDVSQPIQMAIAKGIRADTFVILTDGETWAGRNHPFQAMELYRRRVNPNARLVVCAMTATGTSVVAPFDELSLDVSGMDLAVPQIISDFSAGRI</sequence>
<dbReference type="SUPFAM" id="SSF53300">
    <property type="entry name" value="vWA-like"/>
    <property type="match status" value="1"/>
</dbReference>
<dbReference type="Pfam" id="PF25045">
    <property type="entry name" value="vWA_Ro60"/>
    <property type="match status" value="1"/>
</dbReference>
<feature type="region of interest" description="Disordered" evidence="7">
    <location>
        <begin position="1"/>
        <end position="36"/>
    </location>
</feature>
<dbReference type="InterPro" id="IPR037214">
    <property type="entry name" value="TROVE_dom_sf"/>
</dbReference>
<evidence type="ECO:0000256" key="2">
    <source>
        <dbReference type="ARBA" id="ARBA00007814"/>
    </source>
</evidence>
<dbReference type="EMBL" id="EU826466">
    <property type="protein sequence ID" value="ACH62194.1"/>
    <property type="molecule type" value="Genomic_DNA"/>
</dbReference>
<dbReference type="PANTHER" id="PTHR14202">
    <property type="entry name" value="60 KDA RIBONUCLEOPROTEIN SSA/RO"/>
    <property type="match status" value="1"/>
</dbReference>
<dbReference type="Proteomes" id="UP000001849">
    <property type="component" value="Segment"/>
</dbReference>
<dbReference type="Pfam" id="PF05731">
    <property type="entry name" value="TROVE"/>
    <property type="match status" value="2"/>
</dbReference>
<comment type="subcellular location">
    <subcellularLocation>
        <location evidence="1">Cytoplasm</location>
    </subcellularLocation>
</comment>
<dbReference type="KEGG" id="vg:6920931"/>
<dbReference type="OrthoDB" id="6306at10239"/>
<dbReference type="RefSeq" id="YP_002225104.1">
    <property type="nucleotide sequence ID" value="NC_011273.1"/>
</dbReference>
<gene>
    <name evidence="9" type="primary">227</name>
    <name evidence="9" type="ORF">MYRNA_227</name>
</gene>
<keyword evidence="3" id="KW-0963">Cytoplasm</keyword>
<name>B5LJJ7_9CAUD</name>
<dbReference type="InterPro" id="IPR040322">
    <property type="entry name" value="TROVE2"/>
</dbReference>
<feature type="compositionally biased region" description="Low complexity" evidence="7">
    <location>
        <begin position="17"/>
        <end position="30"/>
    </location>
</feature>
<dbReference type="GeneID" id="6920931"/>
<evidence type="ECO:0000313" key="10">
    <source>
        <dbReference type="Proteomes" id="UP000001849"/>
    </source>
</evidence>
<dbReference type="PANTHER" id="PTHR14202:SF0">
    <property type="entry name" value="RNA-BINDING PROTEIN RO60"/>
    <property type="match status" value="1"/>
</dbReference>
<dbReference type="InterPro" id="IPR008858">
    <property type="entry name" value="TROVE_dom"/>
</dbReference>
<dbReference type="GO" id="GO:1990904">
    <property type="term" value="C:ribonucleoprotein complex"/>
    <property type="evidence" value="ECO:0007669"/>
    <property type="project" value="UniProtKB-KW"/>
</dbReference>
<evidence type="ECO:0000256" key="6">
    <source>
        <dbReference type="ARBA" id="ARBA00023274"/>
    </source>
</evidence>
<keyword evidence="6" id="KW-0687">Ribonucleoprotein</keyword>
<evidence type="ECO:0000256" key="5">
    <source>
        <dbReference type="ARBA" id="ARBA00022884"/>
    </source>
</evidence>
<proteinExistence type="inferred from homology"/>
<keyword evidence="10" id="KW-1185">Reference proteome</keyword>
<keyword evidence="5" id="KW-0694">RNA-binding</keyword>
<evidence type="ECO:0000256" key="1">
    <source>
        <dbReference type="ARBA" id="ARBA00004496"/>
    </source>
</evidence>
<feature type="domain" description="TROVE" evidence="8">
    <location>
        <begin position="42"/>
        <end position="381"/>
    </location>
</feature>
<dbReference type="InterPro" id="IPR056800">
    <property type="entry name" value="vWA_Ro60"/>
</dbReference>
<organism evidence="9 10">
    <name type="scientific">Mycobacterium phage Myrna</name>
    <dbReference type="NCBI Taxonomy" id="546805"/>
    <lineage>
        <taxon>Viruses</taxon>
        <taxon>Duplodnaviria</taxon>
        <taxon>Heunggongvirae</taxon>
        <taxon>Uroviricota</taxon>
        <taxon>Caudoviricetes</taxon>
        <taxon>Ceeclamvirinae</taxon>
        <taxon>Myrnavirus</taxon>
        <taxon>Myrnavirus myrna</taxon>
    </lineage>
</organism>
<accession>B5LJJ7</accession>
<comment type="similarity">
    <text evidence="2">Belongs to the Ro 60 kDa family.</text>
</comment>
<evidence type="ECO:0000313" key="9">
    <source>
        <dbReference type="EMBL" id="ACH62194.1"/>
    </source>
</evidence>
<dbReference type="PROSITE" id="PS50988">
    <property type="entry name" value="TROVE"/>
    <property type="match status" value="1"/>
</dbReference>
<evidence type="ECO:0000256" key="7">
    <source>
        <dbReference type="SAM" id="MobiDB-lite"/>
    </source>
</evidence>
<evidence type="ECO:0000259" key="8">
    <source>
        <dbReference type="PROSITE" id="PS50988"/>
    </source>
</evidence>
<evidence type="ECO:0000256" key="3">
    <source>
        <dbReference type="ARBA" id="ARBA00022490"/>
    </source>
</evidence>
<keyword evidence="4" id="KW-0479">Metal-binding</keyword>
<dbReference type="InterPro" id="IPR036465">
    <property type="entry name" value="vWFA_dom_sf"/>
</dbReference>
<protein>
    <submittedName>
        <fullName evidence="9">Ro-like RNA binding protein</fullName>
    </submittedName>
</protein>
<reference evidence="9 10" key="1">
    <citation type="submission" date="2008-06" db="EMBL/GenBank/DDBJ databases">
        <authorList>
            <person name="Smith A.L."/>
            <person name="Paladin E.C."/>
            <person name="Jacobs-Sera D."/>
            <person name="Hendirx R.W."/>
            <person name="Hatfull G.F."/>
        </authorList>
    </citation>
    <scope>NUCLEOTIDE SEQUENCE [LARGE SCALE GENOMIC DNA]</scope>
</reference>
<dbReference type="SUPFAM" id="SSF140864">
    <property type="entry name" value="TROVE domain-like"/>
    <property type="match status" value="1"/>
</dbReference>
<dbReference type="Gene3D" id="3.40.50.410">
    <property type="entry name" value="von Willebrand factor, type A domain"/>
    <property type="match status" value="2"/>
</dbReference>
<dbReference type="GO" id="GO:0046872">
    <property type="term" value="F:metal ion binding"/>
    <property type="evidence" value="ECO:0007669"/>
    <property type="project" value="UniProtKB-KW"/>
</dbReference>
<dbReference type="GO" id="GO:0003723">
    <property type="term" value="F:RNA binding"/>
    <property type="evidence" value="ECO:0007669"/>
    <property type="project" value="UniProtKB-KW"/>
</dbReference>